<organism evidence="1 2">
    <name type="scientific">Paenibacillus lautus</name>
    <name type="common">Bacillus lautus</name>
    <dbReference type="NCBI Taxonomy" id="1401"/>
    <lineage>
        <taxon>Bacteria</taxon>
        <taxon>Bacillati</taxon>
        <taxon>Bacillota</taxon>
        <taxon>Bacilli</taxon>
        <taxon>Bacillales</taxon>
        <taxon>Paenibacillaceae</taxon>
        <taxon>Paenibacillus</taxon>
    </lineage>
</organism>
<keyword evidence="2" id="KW-1185">Reference proteome</keyword>
<dbReference type="KEGG" id="plw:D5F53_20385"/>
<dbReference type="Proteomes" id="UP000266552">
    <property type="component" value="Chromosome"/>
</dbReference>
<dbReference type="Pfam" id="PF13780">
    <property type="entry name" value="DUF4176"/>
    <property type="match status" value="1"/>
</dbReference>
<reference evidence="1 2" key="1">
    <citation type="submission" date="2018-09" db="EMBL/GenBank/DDBJ databases">
        <title>Genome Sequence of Paenibacillus lautus Strain E7593-69, Azo Dye-Degrading Bacteria, Isolated from Commercial Tattoo Inks.</title>
        <authorList>
            <person name="Nho S.W."/>
            <person name="Kim S.-J."/>
            <person name="Kweon O."/>
            <person name="Cerniglia C.E."/>
        </authorList>
    </citation>
    <scope>NUCLEOTIDE SEQUENCE [LARGE SCALE GENOMIC DNA]</scope>
    <source>
        <strain evidence="1 2">E7593-69</strain>
    </source>
</reference>
<dbReference type="InterPro" id="IPR025233">
    <property type="entry name" value="DUF4176"/>
</dbReference>
<sequence>MTQQQQQLLPNGSIVILKEGEKKLVIYGRKQILALEQPQLFDYLACPYPEGYVSPEFAYVFNHEDIQEIIFTGYQDEEEEQFQAVLAETKAT</sequence>
<accession>A0A385TQX6</accession>
<evidence type="ECO:0000313" key="2">
    <source>
        <dbReference type="Proteomes" id="UP000266552"/>
    </source>
</evidence>
<dbReference type="RefSeq" id="WP_119849254.1">
    <property type="nucleotide sequence ID" value="NZ_CP032412.1"/>
</dbReference>
<evidence type="ECO:0000313" key="1">
    <source>
        <dbReference type="EMBL" id="AYB45508.1"/>
    </source>
</evidence>
<dbReference type="EMBL" id="CP032412">
    <property type="protein sequence ID" value="AYB45508.1"/>
    <property type="molecule type" value="Genomic_DNA"/>
</dbReference>
<proteinExistence type="predicted"/>
<name>A0A385TQX6_PAELA</name>
<protein>
    <submittedName>
        <fullName evidence="1">DUF4176 domain-containing protein</fullName>
    </submittedName>
</protein>
<gene>
    <name evidence="1" type="ORF">D5F53_20385</name>
</gene>
<dbReference type="AlphaFoldDB" id="A0A385TQX6"/>